<dbReference type="Proteomes" id="UP000552709">
    <property type="component" value="Unassembled WGS sequence"/>
</dbReference>
<evidence type="ECO:0000313" key="2">
    <source>
        <dbReference type="Proteomes" id="UP000552709"/>
    </source>
</evidence>
<comment type="caution">
    <text evidence="1">The sequence shown here is derived from an EMBL/GenBank/DDBJ whole genome shotgun (WGS) entry which is preliminary data.</text>
</comment>
<name>A0A7W8JZK3_9DEIO</name>
<dbReference type="AlphaFoldDB" id="A0A7W8JZK3"/>
<evidence type="ECO:0000313" key="1">
    <source>
        <dbReference type="EMBL" id="MBB5366064.1"/>
    </source>
</evidence>
<gene>
    <name evidence="1" type="ORF">HNQ08_005190</name>
</gene>
<reference evidence="1 2" key="1">
    <citation type="submission" date="2020-08" db="EMBL/GenBank/DDBJ databases">
        <title>Genomic Encyclopedia of Type Strains, Phase IV (KMG-IV): sequencing the most valuable type-strain genomes for metagenomic binning, comparative biology and taxonomic classification.</title>
        <authorList>
            <person name="Goeker M."/>
        </authorList>
    </citation>
    <scope>NUCLEOTIDE SEQUENCE [LARGE SCALE GENOMIC DNA]</scope>
    <source>
        <strain evidence="1 2">DSM 27939</strain>
    </source>
</reference>
<protein>
    <submittedName>
        <fullName evidence="1">Uncharacterized protein</fullName>
    </submittedName>
</protein>
<keyword evidence="2" id="KW-1185">Reference proteome</keyword>
<dbReference type="EMBL" id="JACHFL010000027">
    <property type="protein sequence ID" value="MBB5366064.1"/>
    <property type="molecule type" value="Genomic_DNA"/>
</dbReference>
<organism evidence="1 2">
    <name type="scientific">Deinococcus humi</name>
    <dbReference type="NCBI Taxonomy" id="662880"/>
    <lineage>
        <taxon>Bacteria</taxon>
        <taxon>Thermotogati</taxon>
        <taxon>Deinococcota</taxon>
        <taxon>Deinococci</taxon>
        <taxon>Deinococcales</taxon>
        <taxon>Deinococcaceae</taxon>
        <taxon>Deinococcus</taxon>
    </lineage>
</organism>
<proteinExistence type="predicted"/>
<sequence>MAQLPYDAQLTLIVERTTWFGDNALLCCSGCAVSHSPGQGLEISQGNPNRGRLVVNLVKNGWPDLLQAAR</sequence>
<accession>A0A7W8JZK3</accession>